<dbReference type="EMBL" id="CAJNOJ010000224">
    <property type="protein sequence ID" value="CAF1310123.1"/>
    <property type="molecule type" value="Genomic_DNA"/>
</dbReference>
<comment type="caution">
    <text evidence="2">The sequence shown here is derived from an EMBL/GenBank/DDBJ whole genome shotgun (WGS) entry which is preliminary data.</text>
</comment>
<organism evidence="2 5">
    <name type="scientific">Adineta ricciae</name>
    <name type="common">Rotifer</name>
    <dbReference type="NCBI Taxonomy" id="249248"/>
    <lineage>
        <taxon>Eukaryota</taxon>
        <taxon>Metazoa</taxon>
        <taxon>Spiralia</taxon>
        <taxon>Gnathifera</taxon>
        <taxon>Rotifera</taxon>
        <taxon>Eurotatoria</taxon>
        <taxon>Bdelloidea</taxon>
        <taxon>Adinetida</taxon>
        <taxon>Adinetidae</taxon>
        <taxon>Adineta</taxon>
    </lineage>
</organism>
<proteinExistence type="predicted"/>
<keyword evidence="1" id="KW-0812">Transmembrane</keyword>
<evidence type="ECO:0000313" key="3">
    <source>
        <dbReference type="EMBL" id="CAF1642319.1"/>
    </source>
</evidence>
<keyword evidence="1" id="KW-0472">Membrane</keyword>
<gene>
    <name evidence="2" type="ORF">EDS130_LOCUS31093</name>
    <name evidence="3" type="ORF">XAT740_LOCUS53536</name>
</gene>
<keyword evidence="1" id="KW-1133">Transmembrane helix</keyword>
<dbReference type="AlphaFoldDB" id="A0A815EDX0"/>
<dbReference type="OrthoDB" id="6411518at2759"/>
<evidence type="ECO:0000313" key="2">
    <source>
        <dbReference type="EMBL" id="CAF1310123.1"/>
    </source>
</evidence>
<dbReference type="EMBL" id="CAJNOR010009217">
    <property type="protein sequence ID" value="CAF1642319.1"/>
    <property type="molecule type" value="Genomic_DNA"/>
</dbReference>
<evidence type="ECO:0000256" key="1">
    <source>
        <dbReference type="SAM" id="Phobius"/>
    </source>
</evidence>
<evidence type="ECO:0000313" key="4">
    <source>
        <dbReference type="Proteomes" id="UP000663828"/>
    </source>
</evidence>
<dbReference type="Proteomes" id="UP000663828">
    <property type="component" value="Unassembled WGS sequence"/>
</dbReference>
<keyword evidence="4" id="KW-1185">Reference proteome</keyword>
<evidence type="ECO:0000313" key="5">
    <source>
        <dbReference type="Proteomes" id="UP000663852"/>
    </source>
</evidence>
<name>A0A815EDX0_ADIRI</name>
<reference evidence="2" key="1">
    <citation type="submission" date="2021-02" db="EMBL/GenBank/DDBJ databases">
        <authorList>
            <person name="Nowell W R."/>
        </authorList>
    </citation>
    <scope>NUCLEOTIDE SEQUENCE</scope>
</reference>
<sequence>MDLFIYNHTLRVFLRKHSSKGSIFYHVFDHRIYSFTEICFLGIYILVRWIARAGQRDASKTKDLSGQNHLFANAAGGTGKQTAPQLARLVTRATKLLSGYPIDLSDWRALGFSIEKILKTEGAEVFYHELIFNSKCIVFLYRDVSNTALINYTGVTASSYALAKDGFEMQIGADHFGHFYLPKLLRFKSCVVNASLLPHPQVASIMYI</sequence>
<feature type="transmembrane region" description="Helical" evidence="1">
    <location>
        <begin position="32"/>
        <end position="51"/>
    </location>
</feature>
<dbReference type="Proteomes" id="UP000663852">
    <property type="component" value="Unassembled WGS sequence"/>
</dbReference>
<accession>A0A815EDX0</accession>
<protein>
    <submittedName>
        <fullName evidence="2">Uncharacterized protein</fullName>
    </submittedName>
</protein>